<reference evidence="5 6" key="1">
    <citation type="journal article" date="2014" name="PLoS Genet.">
        <title>Phylogenetically driven sequencing of extremely halophilic archaea reveals strategies for static and dynamic osmo-response.</title>
        <authorList>
            <person name="Becker E.A."/>
            <person name="Seitzer P.M."/>
            <person name="Tritt A."/>
            <person name="Larsen D."/>
            <person name="Krusor M."/>
            <person name="Yao A.I."/>
            <person name="Wu D."/>
            <person name="Madern D."/>
            <person name="Eisen J.A."/>
            <person name="Darling A.E."/>
            <person name="Facciotti M.T."/>
        </authorList>
    </citation>
    <scope>NUCLEOTIDE SEQUENCE [LARGE SCALE GENOMIC DNA]</scope>
    <source>
        <strain evidence="5 6">JCM 10478</strain>
    </source>
</reference>
<dbReference type="AlphaFoldDB" id="L9XMW3"/>
<feature type="domain" description="HTH bat-type" evidence="3">
    <location>
        <begin position="157"/>
        <end position="208"/>
    </location>
</feature>
<dbReference type="RefSeq" id="WP_006433172.1">
    <property type="nucleotide sequence ID" value="NZ_AOID01000064.1"/>
</dbReference>
<keyword evidence="2" id="KW-0804">Transcription</keyword>
<dbReference type="EMBL" id="AOID01000064">
    <property type="protein sequence ID" value="ELY62902.1"/>
    <property type="molecule type" value="Genomic_DNA"/>
</dbReference>
<sequence>MPITAKSYIEHENIALVPTLHELDGVNIRVIHQATTDPNSGTFPFVIEYDDIDELEAALDADHTVSDYERIDTNDGTNIYNIQHTDEAKLISPAVTQVNGFLLQAETKDKGWLIQAQLPSRNALHTVWERARENDISFSLLELYEKRKGGSESSFGLTEEQQKALEIAYEKGYFSEPREMSLEDVADEVGVSSTAMSGRLRRGMRNLLSSTLIEE</sequence>
<evidence type="ECO:0000256" key="1">
    <source>
        <dbReference type="ARBA" id="ARBA00023015"/>
    </source>
</evidence>
<dbReference type="PATRIC" id="fig|1227496.3.peg.4082"/>
<keyword evidence="1" id="KW-0805">Transcription regulation</keyword>
<name>L9XMW3_9EURY</name>
<protein>
    <submittedName>
        <fullName evidence="5">DNA binding protein</fullName>
    </submittedName>
</protein>
<feature type="domain" description="Bacterioopsin transcriptional activator GAF and HTH associated" evidence="4">
    <location>
        <begin position="45"/>
        <end position="142"/>
    </location>
</feature>
<gene>
    <name evidence="5" type="ORF">C489_20351</name>
</gene>
<accession>L9XMW3</accession>
<organism evidence="5 6">
    <name type="scientific">Natrinema versiforme JCM 10478</name>
    <dbReference type="NCBI Taxonomy" id="1227496"/>
    <lineage>
        <taxon>Archaea</taxon>
        <taxon>Methanobacteriati</taxon>
        <taxon>Methanobacteriota</taxon>
        <taxon>Stenosarchaea group</taxon>
        <taxon>Halobacteria</taxon>
        <taxon>Halobacteriales</taxon>
        <taxon>Natrialbaceae</taxon>
        <taxon>Natrinema</taxon>
    </lineage>
</organism>
<keyword evidence="6" id="KW-1185">Reference proteome</keyword>
<evidence type="ECO:0000313" key="6">
    <source>
        <dbReference type="Proteomes" id="UP000011632"/>
    </source>
</evidence>
<dbReference type="Pfam" id="PF15915">
    <property type="entry name" value="BAT"/>
    <property type="match status" value="1"/>
</dbReference>
<dbReference type="PANTHER" id="PTHR34236">
    <property type="entry name" value="DIMETHYL SULFOXIDE REDUCTASE TRANSCRIPTIONAL ACTIVATOR"/>
    <property type="match status" value="1"/>
</dbReference>
<dbReference type="Proteomes" id="UP000011632">
    <property type="component" value="Unassembled WGS sequence"/>
</dbReference>
<evidence type="ECO:0000259" key="4">
    <source>
        <dbReference type="Pfam" id="PF15915"/>
    </source>
</evidence>
<dbReference type="STRING" id="1227496.C489_20351"/>
<dbReference type="Pfam" id="PF04967">
    <property type="entry name" value="HTH_10"/>
    <property type="match status" value="1"/>
</dbReference>
<evidence type="ECO:0000259" key="3">
    <source>
        <dbReference type="Pfam" id="PF04967"/>
    </source>
</evidence>
<evidence type="ECO:0000256" key="2">
    <source>
        <dbReference type="ARBA" id="ARBA00023163"/>
    </source>
</evidence>
<evidence type="ECO:0000313" key="5">
    <source>
        <dbReference type="EMBL" id="ELY62902.1"/>
    </source>
</evidence>
<dbReference type="PANTHER" id="PTHR34236:SF1">
    <property type="entry name" value="DIMETHYL SULFOXIDE REDUCTASE TRANSCRIPTIONAL ACTIVATOR"/>
    <property type="match status" value="1"/>
</dbReference>
<dbReference type="OrthoDB" id="202021at2157"/>
<proteinExistence type="predicted"/>
<comment type="caution">
    <text evidence="5">The sequence shown here is derived from an EMBL/GenBank/DDBJ whole genome shotgun (WGS) entry which is preliminary data.</text>
</comment>
<dbReference type="InterPro" id="IPR031803">
    <property type="entry name" value="BAT_GAF/HTH-assoc"/>
</dbReference>
<dbReference type="InterPro" id="IPR007050">
    <property type="entry name" value="HTH_bacterioopsin"/>
</dbReference>